<reference evidence="1" key="1">
    <citation type="submission" date="2021-05" db="EMBL/GenBank/DDBJ databases">
        <authorList>
            <person name="Alioto T."/>
            <person name="Alioto T."/>
            <person name="Gomez Garrido J."/>
        </authorList>
    </citation>
    <scope>NUCLEOTIDE SEQUENCE</scope>
</reference>
<dbReference type="EMBL" id="HBUE01023115">
    <property type="protein sequence ID" value="CAG6453483.1"/>
    <property type="molecule type" value="Transcribed_RNA"/>
</dbReference>
<name>A0A8D8ADX7_CULPI</name>
<accession>A0A8D8ADX7</accession>
<sequence length="134" mass="15646">MRMSFFDFLPIQILFNIQSHIFQTLQLFFAIVRQFVTSNEKLLQRVAMFHDVIRGGVRYVIRVQRQNFQVLQLLTQKQHNIIVDVGEAVQVHFLQSWTKAYEGHQKCLIYLTISQLQVPKAVEVLGKSISTIQA</sequence>
<protein>
    <submittedName>
        <fullName evidence="1">(northern house mosquito) hypothetical protein</fullName>
    </submittedName>
</protein>
<dbReference type="AlphaFoldDB" id="A0A8D8ADX7"/>
<evidence type="ECO:0000313" key="1">
    <source>
        <dbReference type="EMBL" id="CAG6453483.1"/>
    </source>
</evidence>
<proteinExistence type="predicted"/>
<organism evidence="1">
    <name type="scientific">Culex pipiens</name>
    <name type="common">House mosquito</name>
    <dbReference type="NCBI Taxonomy" id="7175"/>
    <lineage>
        <taxon>Eukaryota</taxon>
        <taxon>Metazoa</taxon>
        <taxon>Ecdysozoa</taxon>
        <taxon>Arthropoda</taxon>
        <taxon>Hexapoda</taxon>
        <taxon>Insecta</taxon>
        <taxon>Pterygota</taxon>
        <taxon>Neoptera</taxon>
        <taxon>Endopterygota</taxon>
        <taxon>Diptera</taxon>
        <taxon>Nematocera</taxon>
        <taxon>Culicoidea</taxon>
        <taxon>Culicidae</taxon>
        <taxon>Culicinae</taxon>
        <taxon>Culicini</taxon>
        <taxon>Culex</taxon>
        <taxon>Culex</taxon>
    </lineage>
</organism>